<name>A0AA35JMG4_9SAUR</name>
<evidence type="ECO:0000313" key="1">
    <source>
        <dbReference type="EMBL" id="CAI5762692.1"/>
    </source>
</evidence>
<sequence>MLRKKSLLYKTPLALLAFYSNNQQVALEVPILPITNSFITVMTLFTPLKQLYRQKHCYGWKPCRFHYESECVPVYFTKGAQASQQLFILDFQLHESTVKLPGILL</sequence>
<evidence type="ECO:0000313" key="2">
    <source>
        <dbReference type="Proteomes" id="UP001178461"/>
    </source>
</evidence>
<proteinExistence type="predicted"/>
<protein>
    <submittedName>
        <fullName evidence="1">Uncharacterized protein</fullName>
    </submittedName>
</protein>
<keyword evidence="2" id="KW-1185">Reference proteome</keyword>
<accession>A0AA35JMG4</accession>
<dbReference type="AlphaFoldDB" id="A0AA35JMG4"/>
<dbReference type="Proteomes" id="UP001178461">
    <property type="component" value="Chromosome 1"/>
</dbReference>
<reference evidence="1" key="1">
    <citation type="submission" date="2022-12" db="EMBL/GenBank/DDBJ databases">
        <authorList>
            <person name="Alioto T."/>
            <person name="Alioto T."/>
            <person name="Gomez Garrido J."/>
        </authorList>
    </citation>
    <scope>NUCLEOTIDE SEQUENCE</scope>
</reference>
<organism evidence="1 2">
    <name type="scientific">Podarcis lilfordi</name>
    <name type="common">Lilford's wall lizard</name>
    <dbReference type="NCBI Taxonomy" id="74358"/>
    <lineage>
        <taxon>Eukaryota</taxon>
        <taxon>Metazoa</taxon>
        <taxon>Chordata</taxon>
        <taxon>Craniata</taxon>
        <taxon>Vertebrata</taxon>
        <taxon>Euteleostomi</taxon>
        <taxon>Lepidosauria</taxon>
        <taxon>Squamata</taxon>
        <taxon>Bifurcata</taxon>
        <taxon>Unidentata</taxon>
        <taxon>Episquamata</taxon>
        <taxon>Laterata</taxon>
        <taxon>Lacertibaenia</taxon>
        <taxon>Lacertidae</taxon>
        <taxon>Podarcis</taxon>
    </lineage>
</organism>
<gene>
    <name evidence="1" type="ORF">PODLI_1B002107</name>
</gene>
<dbReference type="EMBL" id="OX395126">
    <property type="protein sequence ID" value="CAI5762692.1"/>
    <property type="molecule type" value="Genomic_DNA"/>
</dbReference>